<accession>A0A2U0I1R7</accession>
<dbReference type="Proteomes" id="UP000245962">
    <property type="component" value="Unassembled WGS sequence"/>
</dbReference>
<gene>
    <name evidence="2" type="ORF">DDV96_06460</name>
</gene>
<proteinExistence type="predicted"/>
<feature type="chain" id="PRO_5015706320" description="DUF4920 domain-containing protein" evidence="1">
    <location>
        <begin position="33"/>
        <end position="154"/>
    </location>
</feature>
<keyword evidence="3" id="KW-1185">Reference proteome</keyword>
<sequence>MFFLLPLKNEKKISMKRVFILLLLTVSTTAFAQNKPDEPLKTPKIAIKVPLGETVEIDGHSVTFSEVVEDSRCPTSVTCVWQGRVKIKVKVEKKGKATVAEELIFGAVRSGEDKNHVFYISEDIKLEGMKVTPYPESENDIKENGYTFLVCAYN</sequence>
<evidence type="ECO:0000256" key="1">
    <source>
        <dbReference type="SAM" id="SignalP"/>
    </source>
</evidence>
<evidence type="ECO:0000313" key="3">
    <source>
        <dbReference type="Proteomes" id="UP000245962"/>
    </source>
</evidence>
<evidence type="ECO:0000313" key="2">
    <source>
        <dbReference type="EMBL" id="PVW15049.1"/>
    </source>
</evidence>
<comment type="caution">
    <text evidence="2">The sequence shown here is derived from an EMBL/GenBank/DDBJ whole genome shotgun (WGS) entry which is preliminary data.</text>
</comment>
<reference evidence="2 3" key="1">
    <citation type="submission" date="2018-04" db="EMBL/GenBank/DDBJ databases">
        <title>Marixanthomonas spongiae HN-E44 sp. nov., isolated from a marine sponge.</title>
        <authorList>
            <person name="Luo L."/>
            <person name="Zhuang L."/>
        </authorList>
    </citation>
    <scope>NUCLEOTIDE SEQUENCE [LARGE SCALE GENOMIC DNA]</scope>
    <source>
        <strain evidence="2 3">HN-E44</strain>
    </source>
</reference>
<organism evidence="2 3">
    <name type="scientific">Marixanthomonas spongiae</name>
    <dbReference type="NCBI Taxonomy" id="2174845"/>
    <lineage>
        <taxon>Bacteria</taxon>
        <taxon>Pseudomonadati</taxon>
        <taxon>Bacteroidota</taxon>
        <taxon>Flavobacteriia</taxon>
        <taxon>Flavobacteriales</taxon>
        <taxon>Flavobacteriaceae</taxon>
        <taxon>Marixanthomonas</taxon>
    </lineage>
</organism>
<name>A0A2U0I1R7_9FLAO</name>
<dbReference type="AlphaFoldDB" id="A0A2U0I1R7"/>
<protein>
    <recommendedName>
        <fullName evidence="4">DUF4920 domain-containing protein</fullName>
    </recommendedName>
</protein>
<dbReference type="EMBL" id="QEHR01000004">
    <property type="protein sequence ID" value="PVW15049.1"/>
    <property type="molecule type" value="Genomic_DNA"/>
</dbReference>
<evidence type="ECO:0008006" key="4">
    <source>
        <dbReference type="Google" id="ProtNLM"/>
    </source>
</evidence>
<feature type="signal peptide" evidence="1">
    <location>
        <begin position="1"/>
        <end position="32"/>
    </location>
</feature>
<keyword evidence="1" id="KW-0732">Signal</keyword>